<evidence type="ECO:0000256" key="11">
    <source>
        <dbReference type="ARBA" id="ARBA00032707"/>
    </source>
</evidence>
<dbReference type="GO" id="GO:0046677">
    <property type="term" value="P:response to antibiotic"/>
    <property type="evidence" value="ECO:0007669"/>
    <property type="project" value="UniProtKB-UniRule"/>
</dbReference>
<comment type="function">
    <text evidence="14">Catalyzes the dephosphorylation of undecaprenyl diphosphate (UPP). Confers resistance to bacitracin.</text>
</comment>
<dbReference type="AlphaFoldDB" id="A0A838YGR9"/>
<feature type="transmembrane region" description="Helical" evidence="14">
    <location>
        <begin position="243"/>
        <end position="261"/>
    </location>
</feature>
<evidence type="ECO:0000256" key="3">
    <source>
        <dbReference type="ARBA" id="ARBA00012374"/>
    </source>
</evidence>
<keyword evidence="14" id="KW-0133">Cell shape</keyword>
<dbReference type="GO" id="GO:0008360">
    <property type="term" value="P:regulation of cell shape"/>
    <property type="evidence" value="ECO:0007669"/>
    <property type="project" value="UniProtKB-KW"/>
</dbReference>
<dbReference type="GO" id="GO:0050380">
    <property type="term" value="F:undecaprenyl-diphosphatase activity"/>
    <property type="evidence" value="ECO:0007669"/>
    <property type="project" value="UniProtKB-UniRule"/>
</dbReference>
<keyword evidence="14" id="KW-0573">Peptidoglycan synthesis</keyword>
<evidence type="ECO:0000313" key="17">
    <source>
        <dbReference type="Proteomes" id="UP000585327"/>
    </source>
</evidence>
<dbReference type="Proteomes" id="UP000585327">
    <property type="component" value="Unassembled WGS sequence"/>
</dbReference>
<evidence type="ECO:0000313" key="15">
    <source>
        <dbReference type="EMBL" id="MBA4724094.1"/>
    </source>
</evidence>
<keyword evidence="8 14" id="KW-1133">Transmembrane helix</keyword>
<dbReference type="GO" id="GO:0005886">
    <property type="term" value="C:plasma membrane"/>
    <property type="evidence" value="ECO:0007669"/>
    <property type="project" value="UniProtKB-SubCell"/>
</dbReference>
<dbReference type="PANTHER" id="PTHR30622">
    <property type="entry name" value="UNDECAPRENYL-DIPHOSPHATASE"/>
    <property type="match status" value="1"/>
</dbReference>
<evidence type="ECO:0000256" key="7">
    <source>
        <dbReference type="ARBA" id="ARBA00022801"/>
    </source>
</evidence>
<dbReference type="EMBL" id="JACETM010000020">
    <property type="protein sequence ID" value="MBA4724094.1"/>
    <property type="molecule type" value="Genomic_DNA"/>
</dbReference>
<dbReference type="PANTHER" id="PTHR30622:SF4">
    <property type="entry name" value="UNDECAPRENYL-DIPHOSPHATASE"/>
    <property type="match status" value="1"/>
</dbReference>
<evidence type="ECO:0000256" key="12">
    <source>
        <dbReference type="ARBA" id="ARBA00032932"/>
    </source>
</evidence>
<dbReference type="GO" id="GO:0009252">
    <property type="term" value="P:peptidoglycan biosynthetic process"/>
    <property type="evidence" value="ECO:0007669"/>
    <property type="project" value="UniProtKB-KW"/>
</dbReference>
<keyword evidence="7 14" id="KW-0378">Hydrolase</keyword>
<evidence type="ECO:0000313" key="16">
    <source>
        <dbReference type="EMBL" id="MBA4724097.1"/>
    </source>
</evidence>
<evidence type="ECO:0000256" key="1">
    <source>
        <dbReference type="ARBA" id="ARBA00004651"/>
    </source>
</evidence>
<dbReference type="HAMAP" id="MF_01006">
    <property type="entry name" value="Undec_diphosphatase"/>
    <property type="match status" value="1"/>
</dbReference>
<dbReference type="GO" id="GO:0071555">
    <property type="term" value="P:cell wall organization"/>
    <property type="evidence" value="ECO:0007669"/>
    <property type="project" value="UniProtKB-KW"/>
</dbReference>
<feature type="transmembrane region" description="Helical" evidence="14">
    <location>
        <begin position="84"/>
        <end position="101"/>
    </location>
</feature>
<feature type="transmembrane region" description="Helical" evidence="14">
    <location>
        <begin position="183"/>
        <end position="204"/>
    </location>
</feature>
<evidence type="ECO:0000256" key="9">
    <source>
        <dbReference type="ARBA" id="ARBA00023136"/>
    </source>
</evidence>
<name>A0A838YGR9_9GAMM</name>
<keyword evidence="10 14" id="KW-0046">Antibiotic resistance</keyword>
<dbReference type="InterPro" id="IPR003824">
    <property type="entry name" value="UppP"/>
</dbReference>
<feature type="transmembrane region" description="Helical" evidence="14">
    <location>
        <begin position="145"/>
        <end position="163"/>
    </location>
</feature>
<keyword evidence="14" id="KW-0961">Cell wall biogenesis/degradation</keyword>
<comment type="miscellaneous">
    <text evidence="14">Bacitracin is thought to be involved in the inhibition of peptidoglycan synthesis by sequestering undecaprenyl diphosphate, thereby reducing the pool of lipid carrier available.</text>
</comment>
<keyword evidence="6 14" id="KW-0812">Transmembrane</keyword>
<sequence>MNDIVLVILLSIIQGLTEFLPISSSAHLLLPNLLFGTKDLGLSFDIATHVGTLVAVIFYFKNDLIRMSSSLLNNDKNLLDDRRLAFLLIIATVPIVIVGLLSSDLIQQRLFSLQSIATMNIVFAFVLMFAFVAGPKNRTIKQLTIFAAIFIGLIQVFALIPGASRSGTAITAGLIAGLSLKDASKFAFLLGIPTILGALVFLLLDMTAPGIEIDVFQLLLGFSISSVVAFLTIKYFLLFVEKIGVMPFVIYRIILGMAIILI</sequence>
<evidence type="ECO:0000256" key="8">
    <source>
        <dbReference type="ARBA" id="ARBA00022989"/>
    </source>
</evidence>
<organism evidence="16 17">
    <name type="scientific">SAR86 cluster bacterium</name>
    <dbReference type="NCBI Taxonomy" id="2030880"/>
    <lineage>
        <taxon>Bacteria</taxon>
        <taxon>Pseudomonadati</taxon>
        <taxon>Pseudomonadota</taxon>
        <taxon>Gammaproteobacteria</taxon>
        <taxon>SAR86 cluster</taxon>
    </lineage>
</organism>
<keyword evidence="9 14" id="KW-0472">Membrane</keyword>
<evidence type="ECO:0000256" key="5">
    <source>
        <dbReference type="ARBA" id="ARBA00022475"/>
    </source>
</evidence>
<evidence type="ECO:0000256" key="10">
    <source>
        <dbReference type="ARBA" id="ARBA00023251"/>
    </source>
</evidence>
<dbReference type="EC" id="3.6.1.27" evidence="3 14"/>
<feature type="transmembrane region" description="Helical" evidence="14">
    <location>
        <begin position="216"/>
        <end position="237"/>
    </location>
</feature>
<feature type="transmembrane region" description="Helical" evidence="14">
    <location>
        <begin position="41"/>
        <end position="60"/>
    </location>
</feature>
<dbReference type="Pfam" id="PF02673">
    <property type="entry name" value="BacA"/>
    <property type="match status" value="1"/>
</dbReference>
<dbReference type="EMBL" id="JACETM010000020">
    <property type="protein sequence ID" value="MBA4724097.1"/>
    <property type="molecule type" value="Genomic_DNA"/>
</dbReference>
<evidence type="ECO:0000256" key="4">
    <source>
        <dbReference type="ARBA" id="ARBA00021581"/>
    </source>
</evidence>
<evidence type="ECO:0000256" key="13">
    <source>
        <dbReference type="ARBA" id="ARBA00047594"/>
    </source>
</evidence>
<comment type="caution">
    <text evidence="16">The sequence shown here is derived from an EMBL/GenBank/DDBJ whole genome shotgun (WGS) entry which is preliminary data.</text>
</comment>
<feature type="transmembrane region" description="Helical" evidence="14">
    <location>
        <begin position="113"/>
        <end position="133"/>
    </location>
</feature>
<reference evidence="16 17" key="1">
    <citation type="submission" date="2020-06" db="EMBL/GenBank/DDBJ databases">
        <title>Dysbiosis in marine aquaculture revealed through microbiome analysis: reverse ecology for environmental sustainability.</title>
        <authorList>
            <person name="Haro-Moreno J.M."/>
            <person name="Coutinho F.H."/>
            <person name="Zaragoza-Solas A."/>
            <person name="Picazo A."/>
            <person name="Almagro-Moreno S."/>
            <person name="Lopez-Perez M."/>
        </authorList>
    </citation>
    <scope>NUCLEOTIDE SEQUENCE [LARGE SCALE GENOMIC DNA]</scope>
    <source>
        <strain evidence="16">MCMED-G42</strain>
    </source>
</reference>
<evidence type="ECO:0000256" key="2">
    <source>
        <dbReference type="ARBA" id="ARBA00010621"/>
    </source>
</evidence>
<keyword evidence="5 14" id="KW-1003">Cell membrane</keyword>
<gene>
    <name evidence="14" type="primary">uppP</name>
    <name evidence="15" type="ORF">H2021_02640</name>
    <name evidence="16" type="ORF">H2021_02655</name>
</gene>
<accession>A0A838YGR9</accession>
<protein>
    <recommendedName>
        <fullName evidence="4 14">Undecaprenyl-diphosphatase</fullName>
        <ecNumber evidence="3 14">3.6.1.27</ecNumber>
    </recommendedName>
    <alternativeName>
        <fullName evidence="12 14">Bacitracin resistance protein</fullName>
    </alternativeName>
    <alternativeName>
        <fullName evidence="11 14">Undecaprenyl pyrophosphate phosphatase</fullName>
    </alternativeName>
</protein>
<evidence type="ECO:0000256" key="14">
    <source>
        <dbReference type="HAMAP-Rule" id="MF_01006"/>
    </source>
</evidence>
<comment type="similarity">
    <text evidence="2 14">Belongs to the UppP family.</text>
</comment>
<comment type="catalytic activity">
    <reaction evidence="13 14">
        <text>di-trans,octa-cis-undecaprenyl diphosphate + H2O = di-trans,octa-cis-undecaprenyl phosphate + phosphate + H(+)</text>
        <dbReference type="Rhea" id="RHEA:28094"/>
        <dbReference type="ChEBI" id="CHEBI:15377"/>
        <dbReference type="ChEBI" id="CHEBI:15378"/>
        <dbReference type="ChEBI" id="CHEBI:43474"/>
        <dbReference type="ChEBI" id="CHEBI:58405"/>
        <dbReference type="ChEBI" id="CHEBI:60392"/>
        <dbReference type="EC" id="3.6.1.27"/>
    </reaction>
</comment>
<proteinExistence type="inferred from homology"/>
<evidence type="ECO:0000256" key="6">
    <source>
        <dbReference type="ARBA" id="ARBA00022692"/>
    </source>
</evidence>
<comment type="subcellular location">
    <subcellularLocation>
        <location evidence="1 14">Cell membrane</location>
        <topology evidence="1 14">Multi-pass membrane protein</topology>
    </subcellularLocation>
</comment>